<evidence type="ECO:0000313" key="3">
    <source>
        <dbReference type="Proteomes" id="UP000614216"/>
    </source>
</evidence>
<name>A0A937G113_9BACT</name>
<keyword evidence="3" id="KW-1185">Reference proteome</keyword>
<dbReference type="Proteomes" id="UP000614216">
    <property type="component" value="Unassembled WGS sequence"/>
</dbReference>
<dbReference type="AlphaFoldDB" id="A0A937G113"/>
<evidence type="ECO:0000256" key="1">
    <source>
        <dbReference type="SAM" id="Phobius"/>
    </source>
</evidence>
<reference evidence="2" key="1">
    <citation type="submission" date="2021-01" db="EMBL/GenBank/DDBJ databases">
        <title>Fulvivirga kasyanovii gen. nov., sp nov., a novel member of the phylum Bacteroidetes isolated from seawater in a mussel farm.</title>
        <authorList>
            <person name="Zhao L.-H."/>
            <person name="Wang Z.-J."/>
        </authorList>
    </citation>
    <scope>NUCLEOTIDE SEQUENCE</scope>
    <source>
        <strain evidence="2">29W222</strain>
    </source>
</reference>
<organism evidence="2 3">
    <name type="scientific">Fulvivirga marina</name>
    <dbReference type="NCBI Taxonomy" id="2494733"/>
    <lineage>
        <taxon>Bacteria</taxon>
        <taxon>Pseudomonadati</taxon>
        <taxon>Bacteroidota</taxon>
        <taxon>Cytophagia</taxon>
        <taxon>Cytophagales</taxon>
        <taxon>Fulvivirgaceae</taxon>
        <taxon>Fulvivirga</taxon>
    </lineage>
</organism>
<feature type="transmembrane region" description="Helical" evidence="1">
    <location>
        <begin position="38"/>
        <end position="62"/>
    </location>
</feature>
<dbReference type="EMBL" id="JAEUGD010000064">
    <property type="protein sequence ID" value="MBL6448572.1"/>
    <property type="molecule type" value="Genomic_DNA"/>
</dbReference>
<gene>
    <name evidence="2" type="ORF">JMN32_19835</name>
</gene>
<protein>
    <submittedName>
        <fullName evidence="2">Uncharacterized protein</fullName>
    </submittedName>
</protein>
<keyword evidence="1" id="KW-1133">Transmembrane helix</keyword>
<accession>A0A937G113</accession>
<proteinExistence type="predicted"/>
<evidence type="ECO:0000313" key="2">
    <source>
        <dbReference type="EMBL" id="MBL6448572.1"/>
    </source>
</evidence>
<keyword evidence="1" id="KW-0812">Transmembrane</keyword>
<comment type="caution">
    <text evidence="2">The sequence shown here is derived from an EMBL/GenBank/DDBJ whole genome shotgun (WGS) entry which is preliminary data.</text>
</comment>
<keyword evidence="1" id="KW-0472">Membrane</keyword>
<sequence>MNWHFDQTKTVGTVTGAILAFVNKAIETSGEVLATLSFSVIVESIVVSAIGAATGFLVTTFCKYIKNKIIKSSHEKTINRSS</sequence>
<dbReference type="RefSeq" id="WP_202858107.1">
    <property type="nucleotide sequence ID" value="NZ_JAEUGD010000064.1"/>
</dbReference>